<sequence length="114" mass="12886">MDKRLAFFPSPAYGGFVRKITSAQMEPTHRHTARPLQATRRESHEQHDEEQLPNGVLVKNSTTVSVERPMGYEETQIGVQTVVISRQALWATSLWLVYAGGTWTISKTEIKAVF</sequence>
<feature type="compositionally biased region" description="Basic and acidic residues" evidence="1">
    <location>
        <begin position="39"/>
        <end position="50"/>
    </location>
</feature>
<protein>
    <submittedName>
        <fullName evidence="2">Uncharacterized protein</fullName>
    </submittedName>
</protein>
<name>A0A2H3FS53_FUSOX</name>
<comment type="caution">
    <text evidence="2">The sequence shown here is derived from an EMBL/GenBank/DDBJ whole genome shotgun (WGS) entry which is preliminary data.</text>
</comment>
<accession>A0A2H3FS53</accession>
<dbReference type="Proteomes" id="UP000219602">
    <property type="component" value="Chromosome RC"/>
</dbReference>
<evidence type="ECO:0000256" key="1">
    <source>
        <dbReference type="SAM" id="MobiDB-lite"/>
    </source>
</evidence>
<evidence type="ECO:0000313" key="2">
    <source>
        <dbReference type="EMBL" id="PCD22161.1"/>
    </source>
</evidence>
<feature type="region of interest" description="Disordered" evidence="1">
    <location>
        <begin position="25"/>
        <end position="58"/>
    </location>
</feature>
<dbReference type="EMBL" id="MABQ02000012">
    <property type="protein sequence ID" value="PCD22161.1"/>
    <property type="molecule type" value="Genomic_DNA"/>
</dbReference>
<reference evidence="2 3" key="1">
    <citation type="journal article" date="2016" name="Environ. Microbiol.">
        <title>Effector profiles distinguish formae speciales of Fusarium oxysporum.</title>
        <authorList>
            <person name="van Dam P."/>
            <person name="Fokkens L."/>
            <person name="Schmidt S.M."/>
            <person name="Linmans J.H."/>
            <person name="Kistler H.C."/>
            <person name="Ma L.J."/>
            <person name="Rep M."/>
        </authorList>
    </citation>
    <scope>NUCLEOTIDE SEQUENCE [LARGE SCALE GENOMIC DNA]</scope>
    <source>
        <strain evidence="2 3">Forc016</strain>
    </source>
</reference>
<reference evidence="2 3" key="2">
    <citation type="journal article" date="2017" name="Sci. Rep.">
        <title>A mobile pathogenicity chromosome in Fusarium oxysporum for infection of multiple cucurbit species.</title>
        <authorList>
            <person name="van Dam P."/>
            <person name="Fokkens L."/>
            <person name="Ayukawa Y."/>
            <person name="van der Gragt M."/>
            <person name="Ter Horst A."/>
            <person name="Brankovics B."/>
            <person name="Houterman P.M."/>
            <person name="Arie T."/>
            <person name="Rep M."/>
        </authorList>
    </citation>
    <scope>NUCLEOTIDE SEQUENCE [LARGE SCALE GENOMIC DNA]</scope>
    <source>
        <strain evidence="2 3">Forc016</strain>
    </source>
</reference>
<organism evidence="2 3">
    <name type="scientific">Fusarium oxysporum f. sp. radicis-cucumerinum</name>
    <dbReference type="NCBI Taxonomy" id="327505"/>
    <lineage>
        <taxon>Eukaryota</taxon>
        <taxon>Fungi</taxon>
        <taxon>Dikarya</taxon>
        <taxon>Ascomycota</taxon>
        <taxon>Pezizomycotina</taxon>
        <taxon>Sordariomycetes</taxon>
        <taxon>Hypocreomycetidae</taxon>
        <taxon>Hypocreales</taxon>
        <taxon>Nectriaceae</taxon>
        <taxon>Fusarium</taxon>
        <taxon>Fusarium oxysporum species complex</taxon>
    </lineage>
</organism>
<proteinExistence type="predicted"/>
<evidence type="ECO:0000313" key="3">
    <source>
        <dbReference type="Proteomes" id="UP000219602"/>
    </source>
</evidence>
<dbReference type="AlphaFoldDB" id="A0A2H3FS53"/>
<gene>
    <name evidence="2" type="ORF">AU210_015960</name>
</gene>